<sequence>MSEGLELTPLKNIVAQVILQFTYLTADFVHHALCQRRTFGNTMRLATNIKEDAKVERVTAATNTEVSQTETSAATRAFTSGDFDNTCARESLMKVRQQMHQVQVSAIALQADLATLRTRQQDILAQQYQREAIHARLCEQHNHVENQLIEDKIRTHLQIQ</sequence>
<dbReference type="AlphaFoldDB" id="A0A9W6TVQ8"/>
<protein>
    <submittedName>
        <fullName evidence="1">Unnamed protein product</fullName>
    </submittedName>
</protein>
<evidence type="ECO:0000313" key="1">
    <source>
        <dbReference type="EMBL" id="GMF20435.1"/>
    </source>
</evidence>
<keyword evidence="2" id="KW-1185">Reference proteome</keyword>
<dbReference type="Proteomes" id="UP001165083">
    <property type="component" value="Unassembled WGS sequence"/>
</dbReference>
<dbReference type="EMBL" id="BSXW01000375">
    <property type="protein sequence ID" value="GMF20435.1"/>
    <property type="molecule type" value="Genomic_DNA"/>
</dbReference>
<reference evidence="1" key="1">
    <citation type="submission" date="2023-04" db="EMBL/GenBank/DDBJ databases">
        <title>Phytophthora lilii NBRC 32176.</title>
        <authorList>
            <person name="Ichikawa N."/>
            <person name="Sato H."/>
            <person name="Tonouchi N."/>
        </authorList>
    </citation>
    <scope>NUCLEOTIDE SEQUENCE</scope>
    <source>
        <strain evidence="1">NBRC 32176</strain>
    </source>
</reference>
<evidence type="ECO:0000313" key="2">
    <source>
        <dbReference type="Proteomes" id="UP001165083"/>
    </source>
</evidence>
<gene>
    <name evidence="1" type="ORF">Plil01_000792900</name>
</gene>
<accession>A0A9W6TVQ8</accession>
<name>A0A9W6TVQ8_9STRA</name>
<organism evidence="1 2">
    <name type="scientific">Phytophthora lilii</name>
    <dbReference type="NCBI Taxonomy" id="2077276"/>
    <lineage>
        <taxon>Eukaryota</taxon>
        <taxon>Sar</taxon>
        <taxon>Stramenopiles</taxon>
        <taxon>Oomycota</taxon>
        <taxon>Peronosporomycetes</taxon>
        <taxon>Peronosporales</taxon>
        <taxon>Peronosporaceae</taxon>
        <taxon>Phytophthora</taxon>
    </lineage>
</organism>
<comment type="caution">
    <text evidence="1">The sequence shown here is derived from an EMBL/GenBank/DDBJ whole genome shotgun (WGS) entry which is preliminary data.</text>
</comment>
<proteinExistence type="predicted"/>